<evidence type="ECO:0000313" key="3">
    <source>
        <dbReference type="EMBL" id="EGU45972.1"/>
    </source>
</evidence>
<evidence type="ECO:0000313" key="2">
    <source>
        <dbReference type="EMBL" id="EEX93622.1"/>
    </source>
</evidence>
<accession>C9QH74</accession>
<dbReference type="Proteomes" id="UP000003515">
    <property type="component" value="Unassembled WGS sequence"/>
</dbReference>
<evidence type="ECO:0000313" key="5">
    <source>
        <dbReference type="Proteomes" id="UP000003515"/>
    </source>
</evidence>
<keyword evidence="1" id="KW-0472">Membrane</keyword>
<comment type="caution">
    <text evidence="3">The sequence shown here is derived from an EMBL/GenBank/DDBJ whole genome shotgun (WGS) entry which is preliminary data.</text>
</comment>
<proteinExistence type="predicted"/>
<evidence type="ECO:0000313" key="4">
    <source>
        <dbReference type="Proteomes" id="UP000002817"/>
    </source>
</evidence>
<dbReference type="PATRIC" id="fig|675816.5.peg.3826"/>
<feature type="transmembrane region" description="Helical" evidence="1">
    <location>
        <begin position="12"/>
        <end position="33"/>
    </location>
</feature>
<reference evidence="2 5" key="1">
    <citation type="submission" date="2009-10" db="EMBL/GenBank/DDBJ databases">
        <authorList>
            <consortium name="Los Alamos National Laboratory (LANL)"/>
            <consortium name="National Microbial Pathogen Data Resource (NMPDR)"/>
            <person name="Munk A.C."/>
            <person name="Chertkov O."/>
            <person name="Tapia R."/>
            <person name="Green L."/>
            <person name="Rogers Y."/>
            <person name="Detter J.C."/>
            <person name="Bruce D."/>
            <person name="Brettin T.S."/>
            <person name="Colwell R.R."/>
            <person name="Huq A."/>
            <person name="Grim C.J."/>
            <person name="Hasan N.A."/>
            <person name="Bartels D."/>
            <person name="Vonstein V."/>
        </authorList>
    </citation>
    <scope>NUCLEOTIDE SEQUENCE [LARGE SCALE GENOMIC DNA]</scope>
    <source>
        <strain evidence="2 5">CIP 102891</strain>
    </source>
</reference>
<dbReference type="EMBL" id="ACZV01000004">
    <property type="protein sequence ID" value="EEX93622.1"/>
    <property type="molecule type" value="Genomic_DNA"/>
</dbReference>
<dbReference type="EMBL" id="AFWH01000073">
    <property type="protein sequence ID" value="EGU45972.1"/>
    <property type="molecule type" value="Genomic_DNA"/>
</dbReference>
<dbReference type="RefSeq" id="WP_004411281.1">
    <property type="nucleotide sequence ID" value="NZ_ACZV01000004.1"/>
</dbReference>
<sequence>MLRFKKKIKELPVLITVCSAWLLAAIAFAWFIIPNEEDLIDIEQKMILEDVTRPLDLKEV</sequence>
<reference evidence="3" key="2">
    <citation type="submission" date="2011-08" db="EMBL/GenBank/DDBJ databases">
        <authorList>
            <person name="Hoffman M."/>
            <person name="Strain E.A."/>
            <person name="Brown E."/>
            <person name="Allard M.W."/>
        </authorList>
    </citation>
    <scope>NUCLEOTIDE SEQUENCE</scope>
    <source>
        <strain evidence="3">CIP 102891</strain>
    </source>
</reference>
<protein>
    <submittedName>
        <fullName evidence="3">Uncharacterized protein</fullName>
    </submittedName>
</protein>
<evidence type="ECO:0000256" key="1">
    <source>
        <dbReference type="SAM" id="Phobius"/>
    </source>
</evidence>
<dbReference type="AlphaFoldDB" id="C9QH74"/>
<gene>
    <name evidence="2" type="ORF">VIA_000779</name>
    <name evidence="3" type="ORF">VIOR3934_13027</name>
</gene>
<keyword evidence="1" id="KW-1133">Transmembrane helix</keyword>
<keyword evidence="5" id="KW-1185">Reference proteome</keyword>
<dbReference type="STRING" id="675816.VIA_000779"/>
<keyword evidence="1" id="KW-0812">Transmembrane</keyword>
<reference evidence="3 4" key="3">
    <citation type="journal article" date="2012" name="Int. J. Syst. Evol. Microbiol.">
        <title>Vibrio caribbeanicus sp. nov., isolated from the marine sponge Scleritoderma cyanea.</title>
        <authorList>
            <person name="Hoffmann M."/>
            <person name="Monday S.R."/>
            <person name="Allard M.W."/>
            <person name="Strain E.A."/>
            <person name="Whittaker P."/>
            <person name="Naum M."/>
            <person name="McCarthy P.J."/>
            <person name="Lopez J.V."/>
            <person name="Fischer M."/>
            <person name="Brown E.W."/>
        </authorList>
    </citation>
    <scope>NUCLEOTIDE SEQUENCE [LARGE SCALE GENOMIC DNA]</scope>
    <source>
        <strain evidence="3">CIP 102891</strain>
        <strain evidence="4">CIP 102891 / ATCC 33934</strain>
    </source>
</reference>
<organism evidence="3 4">
    <name type="scientific">Vibrio orientalis CIP 102891 = ATCC 33934</name>
    <dbReference type="NCBI Taxonomy" id="675816"/>
    <lineage>
        <taxon>Bacteria</taxon>
        <taxon>Pseudomonadati</taxon>
        <taxon>Pseudomonadota</taxon>
        <taxon>Gammaproteobacteria</taxon>
        <taxon>Vibrionales</taxon>
        <taxon>Vibrionaceae</taxon>
        <taxon>Vibrio</taxon>
        <taxon>Vibrio oreintalis group</taxon>
    </lineage>
</organism>
<name>C9QH74_VIBOR</name>
<dbReference type="Proteomes" id="UP000002817">
    <property type="component" value="Unassembled WGS sequence"/>
</dbReference>